<dbReference type="Proteomes" id="UP000189800">
    <property type="component" value="Unassembled WGS sequence"/>
</dbReference>
<dbReference type="PROSITE" id="PS50990">
    <property type="entry name" value="PEPTIDASE_C39"/>
    <property type="match status" value="1"/>
</dbReference>
<accession>A0A1T0CBI5</accession>
<evidence type="ECO:0000259" key="1">
    <source>
        <dbReference type="PROSITE" id="PS50990"/>
    </source>
</evidence>
<evidence type="ECO:0000313" key="3">
    <source>
        <dbReference type="Proteomes" id="UP000189800"/>
    </source>
</evidence>
<sequence length="740" mass="79168">IVPVHTTNNAPSGILYVTTGTAGSAHSLTANHTTVTGGIIAAISQDEQGNQTNSPVNFTTNILTTQDLLATEYSQNTGFGINVGLTRKQGDTKASSIGLSANNSGHDKQTLTLATIGQGTTVTDSIIHNNQTQSTTDISQTDINTDALNAQKVIKDQKTGGLDVNTTIDTRVFTTTGRQEIKKEQEELDENTKANFGIFGVAMGATAAGLLDDNENSDRSRFQKIKDNLTQARNNVVTGADKSQASLNAHVDAITDGDLTDALQNQDILNELNAQLTQGTHADGSSVYLTQGTVNDQGQEVKGQANVDKGHTYLNIDYIDTTVETLNHEIAHHNGLGEASATAMGKISDFAYNIGTSLNKEDINTHRQTITPTAQTLQSLSIEEQLAITQDNQALLNANEMQRAWEVESGDEMWSDTTYRCTGPNFTNCGDATDRSLQNKAKTLYPNNKQAQQEYVAGRMVGFGNSIVTVATDTANMVVHPVDTATDAFKGLVNVISSPVATAQQQIQAVQKWQRDYRNALKSNPKLAGRMYGELEGAVGASVATAVVGGTAANAAKALRQTNRFNTSGSAQRSMVIAGRSSAEIQQHPLLGTSLPRYGDRLVVNQGRTPTCGHHSCAMMLDTMGKTVDPATLVAYIPPSAQGITGNDIASLLKSQGLTNATYLPNRTIASLGALTQQGSPAIVRISNGRGFSHFVVVDGITTRMGRKVVAIRDPWNKQYFSPIEIFEKSFTGDVVYLRK</sequence>
<protein>
    <recommendedName>
        <fullName evidence="1">Peptidase C39 domain-containing protein</fullName>
    </recommendedName>
</protein>
<name>A0A1T0CBI5_9GAMM</name>
<dbReference type="AlphaFoldDB" id="A0A1T0CBI5"/>
<feature type="non-terminal residue" evidence="2">
    <location>
        <position position="1"/>
    </location>
</feature>
<keyword evidence="3" id="KW-1185">Reference proteome</keyword>
<proteinExistence type="predicted"/>
<comment type="caution">
    <text evidence="2">The sequence shown here is derived from an EMBL/GenBank/DDBJ whole genome shotgun (WGS) entry which is preliminary data.</text>
</comment>
<dbReference type="Gene3D" id="3.90.70.10">
    <property type="entry name" value="Cysteine proteinases"/>
    <property type="match status" value="1"/>
</dbReference>
<dbReference type="GO" id="GO:0005524">
    <property type="term" value="F:ATP binding"/>
    <property type="evidence" value="ECO:0007669"/>
    <property type="project" value="InterPro"/>
</dbReference>
<dbReference type="GO" id="GO:0006508">
    <property type="term" value="P:proteolysis"/>
    <property type="evidence" value="ECO:0007669"/>
    <property type="project" value="InterPro"/>
</dbReference>
<evidence type="ECO:0000313" key="2">
    <source>
        <dbReference type="EMBL" id="OOS19704.1"/>
    </source>
</evidence>
<dbReference type="EMBL" id="MUYU01000050">
    <property type="protein sequence ID" value="OOS19704.1"/>
    <property type="molecule type" value="Genomic_DNA"/>
</dbReference>
<gene>
    <name evidence="2" type="ORF">B0680_10695</name>
</gene>
<feature type="domain" description="Peptidase C39" evidence="1">
    <location>
        <begin position="606"/>
        <end position="738"/>
    </location>
</feature>
<organism evidence="2 3">
    <name type="scientific">Moraxella pluranimalium</name>
    <dbReference type="NCBI Taxonomy" id="470453"/>
    <lineage>
        <taxon>Bacteria</taxon>
        <taxon>Pseudomonadati</taxon>
        <taxon>Pseudomonadota</taxon>
        <taxon>Gammaproteobacteria</taxon>
        <taxon>Moraxellales</taxon>
        <taxon>Moraxellaceae</taxon>
        <taxon>Moraxella</taxon>
    </lineage>
</organism>
<dbReference type="STRING" id="470453.B0680_10695"/>
<dbReference type="GO" id="GO:0016020">
    <property type="term" value="C:membrane"/>
    <property type="evidence" value="ECO:0007669"/>
    <property type="project" value="InterPro"/>
</dbReference>
<dbReference type="RefSeq" id="WP_143821427.1">
    <property type="nucleotide sequence ID" value="NZ_MUYU01000050.1"/>
</dbReference>
<reference evidence="2 3" key="1">
    <citation type="submission" date="2017-02" db="EMBL/GenBank/DDBJ databases">
        <title>Draft genome sequence of Moraxella pluranimalium CCUG 54913T type strain.</title>
        <authorList>
            <person name="Salva-Serra F."/>
            <person name="Engstrom-Jakobsson H."/>
            <person name="Thorell K."/>
            <person name="Jaen-Luchoro D."/>
            <person name="Gonzales-Siles L."/>
            <person name="Karlsson R."/>
            <person name="Yazdan S."/>
            <person name="Boulund F."/>
            <person name="Johnning A."/>
            <person name="Engstrand L."/>
            <person name="Kristiansson E."/>
            <person name="Moore E."/>
        </authorList>
    </citation>
    <scope>NUCLEOTIDE SEQUENCE [LARGE SCALE GENOMIC DNA]</scope>
    <source>
        <strain evidence="2 3">CCUG 54913</strain>
    </source>
</reference>
<dbReference type="GO" id="GO:0008233">
    <property type="term" value="F:peptidase activity"/>
    <property type="evidence" value="ECO:0007669"/>
    <property type="project" value="InterPro"/>
</dbReference>
<dbReference type="Pfam" id="PF03412">
    <property type="entry name" value="Peptidase_C39"/>
    <property type="match status" value="1"/>
</dbReference>
<dbReference type="OrthoDB" id="6898103at2"/>
<dbReference type="InterPro" id="IPR005074">
    <property type="entry name" value="Peptidase_C39"/>
</dbReference>